<dbReference type="CDD" id="cd01647">
    <property type="entry name" value="RT_LTR"/>
    <property type="match status" value="1"/>
</dbReference>
<dbReference type="InterPro" id="IPR000477">
    <property type="entry name" value="RT_dom"/>
</dbReference>
<dbReference type="Proteomes" id="UP000325315">
    <property type="component" value="Unassembled WGS sequence"/>
</dbReference>
<dbReference type="InterPro" id="IPR043128">
    <property type="entry name" value="Rev_trsase/Diguanyl_cyclase"/>
</dbReference>
<dbReference type="EMBL" id="SMMG02000002">
    <property type="protein sequence ID" value="KAA3484719.1"/>
    <property type="molecule type" value="Genomic_DNA"/>
</dbReference>
<evidence type="ECO:0000313" key="4">
    <source>
        <dbReference type="Proteomes" id="UP000325315"/>
    </source>
</evidence>
<dbReference type="AlphaFoldDB" id="A0A5B6WS35"/>
<dbReference type="Pfam" id="PF08284">
    <property type="entry name" value="RVP_2"/>
    <property type="match status" value="1"/>
</dbReference>
<accession>A0A5B6WS35</accession>
<dbReference type="Gene3D" id="3.30.70.270">
    <property type="match status" value="1"/>
</dbReference>
<dbReference type="Gene3D" id="3.10.10.10">
    <property type="entry name" value="HIV Type 1 Reverse Transcriptase, subunit A, domain 1"/>
    <property type="match status" value="2"/>
</dbReference>
<dbReference type="OrthoDB" id="1701144at2759"/>
<proteinExistence type="predicted"/>
<name>A0A5B6WS35_9ROSI</name>
<dbReference type="InterPro" id="IPR043502">
    <property type="entry name" value="DNA/RNA_pol_sf"/>
</dbReference>
<reference evidence="4" key="1">
    <citation type="journal article" date="2019" name="Plant Biotechnol. J.">
        <title>Genome sequencing of the Australian wild diploid species Gossypium australe highlights disease resistance and delayed gland morphogenesis.</title>
        <authorList>
            <person name="Cai Y."/>
            <person name="Cai X."/>
            <person name="Wang Q."/>
            <person name="Wang P."/>
            <person name="Zhang Y."/>
            <person name="Cai C."/>
            <person name="Xu Y."/>
            <person name="Wang K."/>
            <person name="Zhou Z."/>
            <person name="Wang C."/>
            <person name="Geng S."/>
            <person name="Li B."/>
            <person name="Dong Q."/>
            <person name="Hou Y."/>
            <person name="Wang H."/>
            <person name="Ai P."/>
            <person name="Liu Z."/>
            <person name="Yi F."/>
            <person name="Sun M."/>
            <person name="An G."/>
            <person name="Cheng J."/>
            <person name="Zhang Y."/>
            <person name="Shi Q."/>
            <person name="Xie Y."/>
            <person name="Shi X."/>
            <person name="Chang Y."/>
            <person name="Huang F."/>
            <person name="Chen Y."/>
            <person name="Hong S."/>
            <person name="Mi L."/>
            <person name="Sun Q."/>
            <person name="Zhang L."/>
            <person name="Zhou B."/>
            <person name="Peng R."/>
            <person name="Zhang X."/>
            <person name="Liu F."/>
        </authorList>
    </citation>
    <scope>NUCLEOTIDE SEQUENCE [LARGE SCALE GENOMIC DNA]</scope>
    <source>
        <strain evidence="4">cv. PA1801</strain>
    </source>
</reference>
<evidence type="ECO:0000313" key="3">
    <source>
        <dbReference type="EMBL" id="KAA3484719.1"/>
    </source>
</evidence>
<gene>
    <name evidence="3" type="ORF">EPI10_006786</name>
</gene>
<feature type="compositionally biased region" description="Basic and acidic residues" evidence="1">
    <location>
        <begin position="1"/>
        <end position="10"/>
    </location>
</feature>
<dbReference type="InterPro" id="IPR053134">
    <property type="entry name" value="RNA-dir_DNA_polymerase"/>
</dbReference>
<evidence type="ECO:0000256" key="1">
    <source>
        <dbReference type="SAM" id="MobiDB-lite"/>
    </source>
</evidence>
<dbReference type="Pfam" id="PF00078">
    <property type="entry name" value="RVT_1"/>
    <property type="match status" value="1"/>
</dbReference>
<evidence type="ECO:0000259" key="2">
    <source>
        <dbReference type="Pfam" id="PF00078"/>
    </source>
</evidence>
<dbReference type="PANTHER" id="PTHR24559:SF444">
    <property type="entry name" value="REVERSE TRANSCRIPTASE DOMAIN-CONTAINING PROTEIN"/>
    <property type="match status" value="1"/>
</dbReference>
<feature type="domain" description="Reverse transcriptase" evidence="2">
    <location>
        <begin position="236"/>
        <end position="368"/>
    </location>
</feature>
<feature type="region of interest" description="Disordered" evidence="1">
    <location>
        <begin position="1"/>
        <end position="34"/>
    </location>
</feature>
<sequence>MKDCPDRIEPNKVQATKPIATPTRGRRLGNSSSAGANISETINMAIKSEARVPARTYAIRAQEEASTPDVIANTFSMFDVSVYALIDTRSMHYYICTTLVIEKNLPVESTDYVVKVMNPLGYCVIVDLGYEFSIDLMLLPFNEFDNCELISVISIKSYCASNIILATSAQILIRKGCDMFLAYILDSKVSIKKVDEFTDAFPEELLSLLPEREVEFVIELMLGIDPISVTSNRMAQIELKELKSQIYKLIDRGFIQPSTSPQGAPPKGATVFSKINLKSGYYKLRVKDVDVSKIAFRTRYGHYEFLVMPFGLMNAPSAFMDLMKWVFQPHLVRFVIIFIDGILIYSKNKAEHTLHEKKLYTRFSKCDFWLKEVGILGHVISVEGIRVYPSKISTILNWKPQKGKLLHKLLKSLKLIKRITQRMILSWLQLFLR</sequence>
<organism evidence="3 4">
    <name type="scientific">Gossypium australe</name>
    <dbReference type="NCBI Taxonomy" id="47621"/>
    <lineage>
        <taxon>Eukaryota</taxon>
        <taxon>Viridiplantae</taxon>
        <taxon>Streptophyta</taxon>
        <taxon>Embryophyta</taxon>
        <taxon>Tracheophyta</taxon>
        <taxon>Spermatophyta</taxon>
        <taxon>Magnoliopsida</taxon>
        <taxon>eudicotyledons</taxon>
        <taxon>Gunneridae</taxon>
        <taxon>Pentapetalae</taxon>
        <taxon>rosids</taxon>
        <taxon>malvids</taxon>
        <taxon>Malvales</taxon>
        <taxon>Malvaceae</taxon>
        <taxon>Malvoideae</taxon>
        <taxon>Gossypium</taxon>
    </lineage>
</organism>
<comment type="caution">
    <text evidence="3">The sequence shown here is derived from an EMBL/GenBank/DDBJ whole genome shotgun (WGS) entry which is preliminary data.</text>
</comment>
<dbReference type="SUPFAM" id="SSF56672">
    <property type="entry name" value="DNA/RNA polymerases"/>
    <property type="match status" value="1"/>
</dbReference>
<dbReference type="PANTHER" id="PTHR24559">
    <property type="entry name" value="TRANSPOSON TY3-I GAG-POL POLYPROTEIN"/>
    <property type="match status" value="1"/>
</dbReference>
<keyword evidence="4" id="KW-1185">Reference proteome</keyword>
<protein>
    <submittedName>
        <fullName evidence="3">DNA/RNA polymerases superfamily protein</fullName>
    </submittedName>
</protein>